<protein>
    <submittedName>
        <fullName evidence="2">Uncharacterized protein</fullName>
    </submittedName>
</protein>
<sequence>MTLLVLTHVISTFILFLFFIIWIILDYKLINLNKIIILFKAVVVTLLSSSLYWLPAIKLVLMNKLIRPFNMGMPGVNSDIILKDSLFPLKLYFRFSIYTLYSKYYSFNYSFTGIYIF</sequence>
<feature type="transmembrane region" description="Helical" evidence="1">
    <location>
        <begin position="6"/>
        <end position="25"/>
    </location>
</feature>
<gene>
    <name evidence="2" type="ORF">WR164_03330</name>
</gene>
<keyword evidence="1" id="KW-1133">Transmembrane helix</keyword>
<reference evidence="2" key="1">
    <citation type="submission" date="2022-07" db="EMBL/GenBank/DDBJ databases">
        <authorList>
            <person name="Kouya T."/>
            <person name="Ishiyama Y."/>
        </authorList>
    </citation>
    <scope>NUCLEOTIDE SEQUENCE</scope>
    <source>
        <strain evidence="2">WR16-4</strain>
    </source>
</reference>
<accession>A0A9W6AZK9</accession>
<dbReference type="EMBL" id="BRPL01000002">
    <property type="protein sequence ID" value="GLB46354.1"/>
    <property type="molecule type" value="Genomic_DNA"/>
</dbReference>
<evidence type="ECO:0000313" key="2">
    <source>
        <dbReference type="EMBL" id="GLB46354.1"/>
    </source>
</evidence>
<dbReference type="Proteomes" id="UP001144204">
    <property type="component" value="Unassembled WGS sequence"/>
</dbReference>
<keyword evidence="1" id="KW-0472">Membrane</keyword>
<feature type="transmembrane region" description="Helical" evidence="1">
    <location>
        <begin position="37"/>
        <end position="54"/>
    </location>
</feature>
<organism evidence="2 3">
    <name type="scientific">Philodulcilactobacillus myokoensis</name>
    <dbReference type="NCBI Taxonomy" id="2929573"/>
    <lineage>
        <taxon>Bacteria</taxon>
        <taxon>Bacillati</taxon>
        <taxon>Bacillota</taxon>
        <taxon>Bacilli</taxon>
        <taxon>Lactobacillales</taxon>
        <taxon>Lactobacillaceae</taxon>
        <taxon>Philodulcilactobacillus</taxon>
    </lineage>
</organism>
<name>A0A9W6AZK9_9LACO</name>
<keyword evidence="3" id="KW-1185">Reference proteome</keyword>
<proteinExistence type="predicted"/>
<evidence type="ECO:0000256" key="1">
    <source>
        <dbReference type="SAM" id="Phobius"/>
    </source>
</evidence>
<reference evidence="2" key="2">
    <citation type="journal article" date="2023" name="PLoS ONE">
        <title>Philodulcilactobacillus myokoensis gen. nov., sp. nov., a fructophilic, acidophilic, and agar-phobic lactic acid bacterium isolated from fermented vegetable extracts.</title>
        <authorList>
            <person name="Kouya T."/>
            <person name="Ishiyama Y."/>
            <person name="Ohashi S."/>
            <person name="Kumakubo R."/>
            <person name="Yamazaki T."/>
            <person name="Otaki T."/>
        </authorList>
    </citation>
    <scope>NUCLEOTIDE SEQUENCE</scope>
    <source>
        <strain evidence="2">WR16-4</strain>
    </source>
</reference>
<dbReference type="AlphaFoldDB" id="A0A9W6AZK9"/>
<comment type="caution">
    <text evidence="2">The sequence shown here is derived from an EMBL/GenBank/DDBJ whole genome shotgun (WGS) entry which is preliminary data.</text>
</comment>
<evidence type="ECO:0000313" key="3">
    <source>
        <dbReference type="Proteomes" id="UP001144204"/>
    </source>
</evidence>
<keyword evidence="1" id="KW-0812">Transmembrane</keyword>